<dbReference type="EMBL" id="CAVMBE010000020">
    <property type="protein sequence ID" value="CAK3989925.1"/>
    <property type="molecule type" value="Genomic_DNA"/>
</dbReference>
<comment type="caution">
    <text evidence="3">The sequence shown here is derived from an EMBL/GenBank/DDBJ whole genome shotgun (WGS) entry which is preliminary data.</text>
</comment>
<proteinExistence type="predicted"/>
<dbReference type="SUPFAM" id="SSF53448">
    <property type="entry name" value="Nucleotide-diphospho-sugar transferases"/>
    <property type="match status" value="1"/>
</dbReference>
<keyword evidence="2" id="KW-0472">Membrane</keyword>
<protein>
    <recommendedName>
        <fullName evidence="5">Glycosyltransferase family 8 protein</fullName>
    </recommendedName>
</protein>
<accession>A0AAI8YXT2</accession>
<evidence type="ECO:0000256" key="1">
    <source>
        <dbReference type="SAM" id="MobiDB-lite"/>
    </source>
</evidence>
<keyword evidence="2" id="KW-1133">Transmembrane helix</keyword>
<feature type="transmembrane region" description="Helical" evidence="2">
    <location>
        <begin position="69"/>
        <end position="88"/>
    </location>
</feature>
<evidence type="ECO:0008006" key="5">
    <source>
        <dbReference type="Google" id="ProtNLM"/>
    </source>
</evidence>
<evidence type="ECO:0000313" key="4">
    <source>
        <dbReference type="Proteomes" id="UP001296104"/>
    </source>
</evidence>
<dbReference type="InterPro" id="IPR050587">
    <property type="entry name" value="GNT1/Glycosyltrans_8"/>
</dbReference>
<keyword evidence="2" id="KW-0812">Transmembrane</keyword>
<reference evidence="3" key="1">
    <citation type="submission" date="2023-11" db="EMBL/GenBank/DDBJ databases">
        <authorList>
            <person name="Alioto T."/>
            <person name="Alioto T."/>
            <person name="Gomez Garrido J."/>
        </authorList>
    </citation>
    <scope>NUCLEOTIDE SEQUENCE</scope>
</reference>
<dbReference type="Gene3D" id="3.90.550.10">
    <property type="entry name" value="Spore Coat Polysaccharide Biosynthesis Protein SpsA, Chain A"/>
    <property type="match status" value="1"/>
</dbReference>
<dbReference type="InterPro" id="IPR029044">
    <property type="entry name" value="Nucleotide-diphossugar_trans"/>
</dbReference>
<evidence type="ECO:0000256" key="2">
    <source>
        <dbReference type="SAM" id="Phobius"/>
    </source>
</evidence>
<evidence type="ECO:0000313" key="3">
    <source>
        <dbReference type="EMBL" id="CAK3989925.1"/>
    </source>
</evidence>
<sequence length="451" mass="50656">MSHFYNTKSLGKERTPSPVRENPRTQPISPTRERHGNWPALHWGPGQEEAMTYGSHSKRKRDWRRWSRAHERIVLAGALVLMGGWWVWKAGRLGRGLELEGYLDWNGDDDGGGGGRSPEGRRGGGQVNWSSFAYATYATDLQYLCSALMLLASLSALGTRASLLLLYPTHFDADPQAVRFLLQAETSYGVHLQPVEAPSVQTKPSSSSSTTWSASFTKLLAVNQTAYRRILLFDSDATILQTMDELFLLPETPVAMPRAYWNQMPEQQKVPQLTSALTLLQPSTAAFHRILAAIAERRETDYDMEILNSLYGSSALVLPHRPYTLLTGEFRLEDHSAYMGEGNTWDPKEVLGEAKYVHFSDFPLPKPWISMAMVDAGVLEAIRPKGKREREVWEWIYRDFRGRRKEVCGGDFAFHTFEKSEAMVQVASPSVQDGSTRVSDAVQVMVNTVVA</sequence>
<dbReference type="PANTHER" id="PTHR11183">
    <property type="entry name" value="GLYCOGENIN SUBFAMILY MEMBER"/>
    <property type="match status" value="1"/>
</dbReference>
<feature type="region of interest" description="Disordered" evidence="1">
    <location>
        <begin position="1"/>
        <end position="41"/>
    </location>
</feature>
<dbReference type="AlphaFoldDB" id="A0AAI8YXT2"/>
<dbReference type="Proteomes" id="UP001296104">
    <property type="component" value="Unassembled WGS sequence"/>
</dbReference>
<organism evidence="3 4">
    <name type="scientific">Lecanosticta acicola</name>
    <dbReference type="NCBI Taxonomy" id="111012"/>
    <lineage>
        <taxon>Eukaryota</taxon>
        <taxon>Fungi</taxon>
        <taxon>Dikarya</taxon>
        <taxon>Ascomycota</taxon>
        <taxon>Pezizomycotina</taxon>
        <taxon>Dothideomycetes</taxon>
        <taxon>Dothideomycetidae</taxon>
        <taxon>Mycosphaerellales</taxon>
        <taxon>Mycosphaerellaceae</taxon>
        <taxon>Lecanosticta</taxon>
    </lineage>
</organism>
<name>A0AAI8YXT2_9PEZI</name>
<keyword evidence="4" id="KW-1185">Reference proteome</keyword>
<gene>
    <name evidence="3" type="ORF">LECACI_7A003939</name>
</gene>